<accession>A0A383BKJ6</accession>
<name>A0A383BKJ6_9ZZZZ</name>
<proteinExistence type="predicted"/>
<dbReference type="AlphaFoldDB" id="A0A383BKJ6"/>
<reference evidence="1" key="1">
    <citation type="submission" date="2018-05" db="EMBL/GenBank/DDBJ databases">
        <authorList>
            <person name="Lanie J.A."/>
            <person name="Ng W.-L."/>
            <person name="Kazmierczak K.M."/>
            <person name="Andrzejewski T.M."/>
            <person name="Davidsen T.M."/>
            <person name="Wayne K.J."/>
            <person name="Tettelin H."/>
            <person name="Glass J.I."/>
            <person name="Rusch D."/>
            <person name="Podicherti R."/>
            <person name="Tsui H.-C.T."/>
            <person name="Winkler M.E."/>
        </authorList>
    </citation>
    <scope>NUCLEOTIDE SEQUENCE</scope>
</reference>
<gene>
    <name evidence="1" type="ORF">METZ01_LOCUS473177</name>
</gene>
<evidence type="ECO:0000313" key="1">
    <source>
        <dbReference type="EMBL" id="SVE20323.1"/>
    </source>
</evidence>
<organism evidence="1">
    <name type="scientific">marine metagenome</name>
    <dbReference type="NCBI Taxonomy" id="408172"/>
    <lineage>
        <taxon>unclassified sequences</taxon>
        <taxon>metagenomes</taxon>
        <taxon>ecological metagenomes</taxon>
    </lineage>
</organism>
<sequence>MGRLEQKGLQDIVDQIRNNPSLNELEWAGLRVLISRNLPEQPVNLLLPKDVLRSLSGEMHWDLWADYSMSGA</sequence>
<dbReference type="EMBL" id="UINC01201126">
    <property type="protein sequence ID" value="SVE20323.1"/>
    <property type="molecule type" value="Genomic_DNA"/>
</dbReference>
<protein>
    <submittedName>
        <fullName evidence="1">Uncharacterized protein</fullName>
    </submittedName>
</protein>